<dbReference type="PANTHER" id="PTHR48125">
    <property type="entry name" value="LP07818P1"/>
    <property type="match status" value="1"/>
</dbReference>
<protein>
    <submittedName>
        <fullName evidence="3">Uncharacterized protein</fullName>
    </submittedName>
</protein>
<feature type="coiled-coil region" evidence="1">
    <location>
        <begin position="399"/>
        <end position="433"/>
    </location>
</feature>
<evidence type="ECO:0000256" key="2">
    <source>
        <dbReference type="SAM" id="MobiDB-lite"/>
    </source>
</evidence>
<dbReference type="OrthoDB" id="549472at2759"/>
<feature type="compositionally biased region" description="Gly residues" evidence="2">
    <location>
        <begin position="647"/>
        <end position="658"/>
    </location>
</feature>
<feature type="region of interest" description="Disordered" evidence="2">
    <location>
        <begin position="575"/>
        <end position="613"/>
    </location>
</feature>
<name>A0A2V0NXY5_9CHLO</name>
<sequence>MLARWRPSPPRGLARPSGGCNAISAANGRHLTGVRGRQAPRRGTARLPRATPPQQQQEQQKPQQAQKQPAKQPGGGGGGGGSGDGDAPSGGPPELPPQLRRLLVLLVEYGGVYGTAASLLGYFLHIDPFGNFHAAADDALLGLRLYAPLLLFDALVMVPDYAPKEEQADAVNRIFFGPAAALRSALEKGGGGADAPAAGGGAAAAPVPEPSPLLRAQLSLELLQSFQTRANPTMGLSVWSEGAVAAVAALADEMLYRAVALTFLAGWLKDRFFEAGFDDDVALAGRTLPTSEFAQYSAMAVVAALGVAGFAAKAYQERRTVERMQILTSSGKADEKAEAIKAQLIASMGWQNQIIYAVEGVREVALGVASGLSFVWTGNLAAPYAGALIMQLLFSQYQRASLDRQRRRRREALARAQQRSAEVREAIAAAMKAKKARGGAEAAPAASDAGAAAPASDAAAGGAGVDEALSPAARVMLSELDVRRNGGGGGSPAAAALLEAERAADLAEIRAAVADPPAAAAAAAADDGAEAGAAAAAGAAASPSGGDDAAAARAAADERLSALLTSMLRSREGRGVVRRFRDASTAQQDGGAGSSGSGGGGGGGEGEEDVSAYIESLLSDPDTKARLISELEARLVEMGEGSDGEEGGGGSGGGGGAA</sequence>
<dbReference type="AlphaFoldDB" id="A0A2V0NXY5"/>
<keyword evidence="4" id="KW-1185">Reference proteome</keyword>
<feature type="region of interest" description="Disordered" evidence="2">
    <location>
        <begin position="637"/>
        <end position="658"/>
    </location>
</feature>
<evidence type="ECO:0000313" key="4">
    <source>
        <dbReference type="Proteomes" id="UP000247498"/>
    </source>
</evidence>
<dbReference type="InParanoid" id="A0A2V0NXY5"/>
<feature type="compositionally biased region" description="Gly residues" evidence="2">
    <location>
        <begin position="590"/>
        <end position="604"/>
    </location>
</feature>
<feature type="compositionally biased region" description="Gly residues" evidence="2">
    <location>
        <begin position="73"/>
        <end position="84"/>
    </location>
</feature>
<proteinExistence type="predicted"/>
<evidence type="ECO:0000313" key="3">
    <source>
        <dbReference type="EMBL" id="GBF89787.1"/>
    </source>
</evidence>
<accession>A0A2V0NXY5</accession>
<feature type="compositionally biased region" description="Low complexity" evidence="2">
    <location>
        <begin position="52"/>
        <end position="72"/>
    </location>
</feature>
<evidence type="ECO:0000256" key="1">
    <source>
        <dbReference type="SAM" id="Coils"/>
    </source>
</evidence>
<reference evidence="3 4" key="1">
    <citation type="journal article" date="2018" name="Sci. Rep.">
        <title>Raphidocelis subcapitata (=Pseudokirchneriella subcapitata) provides an insight into genome evolution and environmental adaptations in the Sphaeropleales.</title>
        <authorList>
            <person name="Suzuki S."/>
            <person name="Yamaguchi H."/>
            <person name="Nakajima N."/>
            <person name="Kawachi M."/>
        </authorList>
    </citation>
    <scope>NUCLEOTIDE SEQUENCE [LARGE SCALE GENOMIC DNA]</scope>
    <source>
        <strain evidence="3 4">NIES-35</strain>
    </source>
</reference>
<feature type="region of interest" description="Disordered" evidence="2">
    <location>
        <begin position="1"/>
        <end position="96"/>
    </location>
</feature>
<dbReference type="Proteomes" id="UP000247498">
    <property type="component" value="Unassembled WGS sequence"/>
</dbReference>
<dbReference type="EMBL" id="BDRX01000012">
    <property type="protein sequence ID" value="GBF89787.1"/>
    <property type="molecule type" value="Genomic_DNA"/>
</dbReference>
<organism evidence="3 4">
    <name type="scientific">Raphidocelis subcapitata</name>
    <dbReference type="NCBI Taxonomy" id="307507"/>
    <lineage>
        <taxon>Eukaryota</taxon>
        <taxon>Viridiplantae</taxon>
        <taxon>Chlorophyta</taxon>
        <taxon>core chlorophytes</taxon>
        <taxon>Chlorophyceae</taxon>
        <taxon>CS clade</taxon>
        <taxon>Sphaeropleales</taxon>
        <taxon>Selenastraceae</taxon>
        <taxon>Raphidocelis</taxon>
    </lineage>
</organism>
<comment type="caution">
    <text evidence="3">The sequence shown here is derived from an EMBL/GenBank/DDBJ whole genome shotgun (WGS) entry which is preliminary data.</text>
</comment>
<dbReference type="PANTHER" id="PTHR48125:SF10">
    <property type="entry name" value="OS12G0136300 PROTEIN"/>
    <property type="match status" value="1"/>
</dbReference>
<gene>
    <name evidence="3" type="ORF">Rsub_02957</name>
</gene>
<keyword evidence="1" id="KW-0175">Coiled coil</keyword>